<sequence length="282" mass="30909">MLIAQITDLHIGFSGSETGGYNTHRLKAVLDRLVDGPNRPDLLLMSGDMTEFGDLQSYTRLAEMVRDCPFPVAPMVGNHDMRAAMFEAFPDCPDNGGFVQYAIDLGPLRVLVLDTLEEGRHGGAFCAARAAWLSAELAAYPDRPTVIAMHHPPFESGIDWLDSDEREPWIARLIEAVSGHAQIKGIVAGHLHRPIHTLWEGIPVTVVGSTAATVALDLNPVDPDRPDGRAMISAELPVYALHRWDGRRLVSHTEPVGALDALARYDEAFQEVVRVIVGERPD</sequence>
<dbReference type="InterPro" id="IPR004843">
    <property type="entry name" value="Calcineurin-like_PHP"/>
</dbReference>
<accession>A0A1U6IA22</accession>
<dbReference type="InterPro" id="IPR042283">
    <property type="entry name" value="GpdQ_catalytic"/>
</dbReference>
<name>A0A1U6IA22_9SPHN</name>
<dbReference type="InterPro" id="IPR026575">
    <property type="entry name" value="GpdQ/CpdA-like"/>
</dbReference>
<dbReference type="InterPro" id="IPR029052">
    <property type="entry name" value="Metallo-depent_PP-like"/>
</dbReference>
<dbReference type="Proteomes" id="UP000190989">
    <property type="component" value="Unassembled WGS sequence"/>
</dbReference>
<organism evidence="6 7">
    <name type="scientific">Novosphingobium mathurense</name>
    <dbReference type="NCBI Taxonomy" id="428990"/>
    <lineage>
        <taxon>Bacteria</taxon>
        <taxon>Pseudomonadati</taxon>
        <taxon>Pseudomonadota</taxon>
        <taxon>Alphaproteobacteria</taxon>
        <taxon>Sphingomonadales</taxon>
        <taxon>Sphingomonadaceae</taxon>
        <taxon>Novosphingobium</taxon>
    </lineage>
</organism>
<feature type="domain" description="Calcineurin-like phosphoesterase" evidence="5">
    <location>
        <begin position="1"/>
        <end position="194"/>
    </location>
</feature>
<evidence type="ECO:0000313" key="6">
    <source>
        <dbReference type="EMBL" id="SLK04874.1"/>
    </source>
</evidence>
<dbReference type="GO" id="GO:0004112">
    <property type="term" value="F:cyclic-nucleotide phosphodiesterase activity"/>
    <property type="evidence" value="ECO:0007669"/>
    <property type="project" value="InterPro"/>
</dbReference>
<evidence type="ECO:0000259" key="5">
    <source>
        <dbReference type="Pfam" id="PF00149"/>
    </source>
</evidence>
<evidence type="ECO:0000256" key="1">
    <source>
        <dbReference type="ARBA" id="ARBA00022723"/>
    </source>
</evidence>
<gene>
    <name evidence="6" type="ORF">SAMN06295987_10529</name>
</gene>
<evidence type="ECO:0000256" key="3">
    <source>
        <dbReference type="ARBA" id="ARBA00023004"/>
    </source>
</evidence>
<keyword evidence="3" id="KW-0408">Iron</keyword>
<proteinExistence type="inferred from homology"/>
<keyword evidence="7" id="KW-1185">Reference proteome</keyword>
<keyword evidence="1" id="KW-0479">Metal-binding</keyword>
<dbReference type="Gene3D" id="3.30.750.180">
    <property type="entry name" value="GpdQ, beta-strand dimerisation domain"/>
    <property type="match status" value="1"/>
</dbReference>
<dbReference type="Pfam" id="PF00149">
    <property type="entry name" value="Metallophos"/>
    <property type="match status" value="1"/>
</dbReference>
<dbReference type="STRING" id="428990.SAMN06295987_10529"/>
<dbReference type="InterPro" id="IPR042281">
    <property type="entry name" value="GpdQ_beta-strand"/>
</dbReference>
<protein>
    <submittedName>
        <fullName evidence="6">3',5'-cyclic AMP phosphodiesterase CpdA</fullName>
    </submittedName>
</protein>
<reference evidence="7" key="1">
    <citation type="submission" date="2017-02" db="EMBL/GenBank/DDBJ databases">
        <authorList>
            <person name="Varghese N."/>
            <person name="Submissions S."/>
        </authorList>
    </citation>
    <scope>NUCLEOTIDE SEQUENCE [LARGE SCALE GENOMIC DNA]</scope>
    <source>
        <strain evidence="7">SM117</strain>
    </source>
</reference>
<dbReference type="Gene3D" id="3.60.21.40">
    <property type="entry name" value="GpdQ, catalytic alpha/beta sandwich domain"/>
    <property type="match status" value="1"/>
</dbReference>
<dbReference type="SUPFAM" id="SSF56300">
    <property type="entry name" value="Metallo-dependent phosphatases"/>
    <property type="match status" value="1"/>
</dbReference>
<keyword evidence="2" id="KW-0378">Hydrolase</keyword>
<evidence type="ECO:0000256" key="4">
    <source>
        <dbReference type="ARBA" id="ARBA00025742"/>
    </source>
</evidence>
<evidence type="ECO:0000313" key="7">
    <source>
        <dbReference type="Proteomes" id="UP000190989"/>
    </source>
</evidence>
<evidence type="ECO:0000256" key="2">
    <source>
        <dbReference type="ARBA" id="ARBA00022801"/>
    </source>
</evidence>
<dbReference type="PANTHER" id="PTHR42988">
    <property type="entry name" value="PHOSPHOHYDROLASE"/>
    <property type="match status" value="1"/>
</dbReference>
<dbReference type="InterPro" id="IPR050884">
    <property type="entry name" value="CNP_phosphodiesterase-III"/>
</dbReference>
<comment type="similarity">
    <text evidence="4">Belongs to the cyclic nucleotide phosphodiesterase class-III family.</text>
</comment>
<dbReference type="GO" id="GO:0046872">
    <property type="term" value="F:metal ion binding"/>
    <property type="evidence" value="ECO:0007669"/>
    <property type="project" value="UniProtKB-KW"/>
</dbReference>
<dbReference type="EMBL" id="FVZE01000005">
    <property type="protein sequence ID" value="SLK04874.1"/>
    <property type="molecule type" value="Genomic_DNA"/>
</dbReference>
<dbReference type="PANTHER" id="PTHR42988:SF2">
    <property type="entry name" value="CYCLIC NUCLEOTIDE PHOSPHODIESTERASE CBUA0032-RELATED"/>
    <property type="match status" value="1"/>
</dbReference>
<dbReference type="CDD" id="cd07402">
    <property type="entry name" value="MPP_GpdQ"/>
    <property type="match status" value="1"/>
</dbReference>
<dbReference type="RefSeq" id="WP_054946161.1">
    <property type="nucleotide sequence ID" value="NZ_FVZE01000005.1"/>
</dbReference>
<dbReference type="AlphaFoldDB" id="A0A1U6IA22"/>